<evidence type="ECO:0000313" key="9">
    <source>
        <dbReference type="EMBL" id="TRX89669.1"/>
    </source>
</evidence>
<dbReference type="Pfam" id="PF12231">
    <property type="entry name" value="Rif1_N"/>
    <property type="match status" value="1"/>
</dbReference>
<keyword evidence="6" id="KW-0131">Cell cycle</keyword>
<comment type="subcellular location">
    <subcellularLocation>
        <location evidence="2">Chromosome</location>
        <location evidence="2">Telomere</location>
    </subcellularLocation>
    <subcellularLocation>
        <location evidence="1">Nucleus</location>
    </subcellularLocation>
</comment>
<evidence type="ECO:0000256" key="5">
    <source>
        <dbReference type="ARBA" id="ARBA00023242"/>
    </source>
</evidence>
<dbReference type="InterPro" id="IPR022031">
    <property type="entry name" value="Rif1_N"/>
</dbReference>
<feature type="compositionally biased region" description="Polar residues" evidence="7">
    <location>
        <begin position="77"/>
        <end position="98"/>
    </location>
</feature>
<dbReference type="GO" id="GO:0000723">
    <property type="term" value="P:telomere maintenance"/>
    <property type="evidence" value="ECO:0007669"/>
    <property type="project" value="TreeGrafter"/>
</dbReference>
<feature type="compositionally biased region" description="Polar residues" evidence="7">
    <location>
        <begin position="1084"/>
        <end position="1100"/>
    </location>
</feature>
<feature type="region of interest" description="Disordered" evidence="7">
    <location>
        <begin position="1"/>
        <end position="129"/>
    </location>
</feature>
<feature type="compositionally biased region" description="Polar residues" evidence="7">
    <location>
        <begin position="1212"/>
        <end position="1236"/>
    </location>
</feature>
<comment type="caution">
    <text evidence="9">The sequence shown here is derived from an EMBL/GenBank/DDBJ whole genome shotgun (WGS) entry which is preliminary data.</text>
</comment>
<organism evidence="9 10">
    <name type="scientific">Xylaria flabelliformis</name>
    <dbReference type="NCBI Taxonomy" id="2512241"/>
    <lineage>
        <taxon>Eukaryota</taxon>
        <taxon>Fungi</taxon>
        <taxon>Dikarya</taxon>
        <taxon>Ascomycota</taxon>
        <taxon>Pezizomycotina</taxon>
        <taxon>Sordariomycetes</taxon>
        <taxon>Xylariomycetidae</taxon>
        <taxon>Xylariales</taxon>
        <taxon>Xylariaceae</taxon>
        <taxon>Xylaria</taxon>
    </lineage>
</organism>
<dbReference type="EMBL" id="VFLP01000064">
    <property type="protein sequence ID" value="TRX89669.1"/>
    <property type="molecule type" value="Genomic_DNA"/>
</dbReference>
<sequence>MVSSAAAPSGGLDTLLARPPTPPRERQSDLDANSILDRTLQTPPNHSLASALSPNASSRRSRKRVEFTAQADYRDTPANTSENEQKQPTPHSVPSSTVILKPLKSILKPSPSPNPRNPLDPSAGPDESGGITLAVMLESTIKQLAGNDRDSKVDAYTTLVRALKTSTNIPDRIALQSKMSLFMQFIQRDITSKSGNEALDPSLTKHALALLSTFLHFPAIATAITSDFGVFIIDHCIRSFEDPATPKDVVRHLMQVVVCQDFSPKVMTADRVGRLVASLHNIEEHIKGKSIIMSRILIYRRLIKQSTIHMVTHHKWLLDLFTDMLSTLKEIRSAAIALGFEASFTVAREKQFPKKVMEVLQISVDKTSYIEYYIDRLTAMTRVKSEMAPVPQIWSVVTLLLRCPIDRWEFFTRWLQIIMDCFNGGDYQTKVEANYAWNRLVYALHLHESSFFKTMNTLCLPFTQFRRRAKQPNELRKVVIGGLCNLYYYAFKPNSSSSHIDHYWDACVQTLIQTLAFPESDGKFAEKQLLCSSNNLSQAADILAGLFDSSSVRIWKEDRIAENPLAKPSELPPLDPKWIRRNTTRVFLTVEPILTKSFLDLADPDSSPSKLWRSLIGAVAAAASKEVKVSVDTAAFIGKALTLLMRIWTGGLREEIVSATTQQLFLKATEAYLTTMILLIGHLPFTEKILTTNDQNSLVPVATPSRRSGKGHNPTRSPLNHLFSMLSLSPPGIPDGDGISSLFKTIFGPFMLTRSPRGKKDLAQELMQIPPLDVPVNNGPWVFIAEALSKHEDHSQASYLSTDSASQSPIGHDFRDIVKHLEKGVSYMPNLPWSHWSSLFQSAVERATALSGEAGCSVAVIEPLAKALFKSPISHSLYRCGAQLICSARQPRDRQALDSARRRLWGTAVAGLRSASFDPFDYLYRLTSRLLSTSYTAVDSIEEDVLSSLITETSQFLVRSNQVLVFKSLVQLQQGVGPWIQDTNEQYSSKQRSKLAEVLDAIEHLLCCAFKSKHRHIVNTAVLLWNQGFENASEIQYPETLKDVLLSLRSYADIALPGLDISMPIADDSVPSFIDSQDDFLGTTSSMKSGQELGSASNPFSPLEHLRTPGSKMTPRSGQIDFDDPQSRSHTNSARSTRLTRSVKRNRTSRLRHDDSQIQFAAIEDSSPSNRAVESQVLTDRQKEIRERQLENAALFPSIQSSSGKDREKPNTRSSVDQSATPKATRSYDYVSSTPTPRRGQYLIIDEDHEMTDDIPSSPPEPRRNLLPKLLPEMKSHARDTHMLDDMPMSSSPIFGSPISKTSTRPQVNQLLADESVAGLVVEAISTQQNNPSAHDLITAMPFMSTDSKPESTQDASVSELAIPQQETVANLHTSKTQLTPKWENKMFVDASKGLVAQRFPAVGDVKLRRTNIQEDQCDLKDRSFEMSDGEEYSMARLVIELDSRKCDPLPDYDTSSPEKTQRDKDTMECITVQTESEVRQKSSGKSQSNLSLPPVLSTPAGSDDSESSEKRLRKRKRVPDKKHNTRGKRRRHNTQMDEEDADTIMDSQAPLVDIEQVPPASDPEPIEADKSIANRGLGDQASLQGSPDLSYNPGNYSALDALDLDSDSMESDTAAVNLQLITEASQQSEIDNHQHIVDDDTPILSYEAEVAVQITERTEDNRSGASPLDVAEDIAMPELRPSIVERITASLKDGLEGLRAATLSREDVYTIESMFMDIKKELYEAERRSR</sequence>
<gene>
    <name evidence="9" type="ORF">FHL15_009419</name>
</gene>
<feature type="compositionally biased region" description="Basic residues" evidence="7">
    <location>
        <begin position="1512"/>
        <end position="1534"/>
    </location>
</feature>
<reference evidence="10" key="1">
    <citation type="submission" date="2019-06" db="EMBL/GenBank/DDBJ databases">
        <title>Draft genome sequence of the griseofulvin-producing fungus Xylaria cubensis strain G536.</title>
        <authorList>
            <person name="Mead M.E."/>
            <person name="Raja H.A."/>
            <person name="Steenwyk J.L."/>
            <person name="Knowles S.L."/>
            <person name="Oberlies N.H."/>
            <person name="Rokas A."/>
        </authorList>
    </citation>
    <scope>NUCLEOTIDE SEQUENCE [LARGE SCALE GENOMIC DNA]</scope>
    <source>
        <strain evidence="10">G536</strain>
    </source>
</reference>
<name>A0A553HP40_9PEZI</name>
<keyword evidence="3" id="KW-0158">Chromosome</keyword>
<evidence type="ECO:0000256" key="6">
    <source>
        <dbReference type="ARBA" id="ARBA00023306"/>
    </source>
</evidence>
<dbReference type="OrthoDB" id="5399929at2759"/>
<feature type="compositionally biased region" description="Polar residues" evidence="7">
    <location>
        <begin position="1166"/>
        <end position="1178"/>
    </location>
</feature>
<feature type="compositionally biased region" description="Polar residues" evidence="7">
    <location>
        <begin position="1472"/>
        <end position="1492"/>
    </location>
</feature>
<feature type="domain" description="Telomere-associated protein Rif1 N-terminal" evidence="8">
    <location>
        <begin position="144"/>
        <end position="508"/>
    </location>
</feature>
<dbReference type="Proteomes" id="UP000319160">
    <property type="component" value="Unassembled WGS sequence"/>
</dbReference>
<feature type="compositionally biased region" description="Basic residues" evidence="7">
    <location>
        <begin position="1141"/>
        <end position="1150"/>
    </location>
</feature>
<feature type="region of interest" description="Disordered" evidence="7">
    <location>
        <begin position="1084"/>
        <end position="1178"/>
    </location>
</feature>
<feature type="compositionally biased region" description="Low complexity" evidence="7">
    <location>
        <begin position="47"/>
        <end position="58"/>
    </location>
</feature>
<dbReference type="InterPro" id="IPR016024">
    <property type="entry name" value="ARM-type_fold"/>
</dbReference>
<feature type="compositionally biased region" description="Low complexity" evidence="7">
    <location>
        <begin position="99"/>
        <end position="109"/>
    </location>
</feature>
<evidence type="ECO:0000256" key="1">
    <source>
        <dbReference type="ARBA" id="ARBA00004123"/>
    </source>
</evidence>
<dbReference type="GO" id="GO:0005634">
    <property type="term" value="C:nucleus"/>
    <property type="evidence" value="ECO:0007669"/>
    <property type="project" value="UniProtKB-SubCell"/>
</dbReference>
<keyword evidence="5" id="KW-0539">Nucleus</keyword>
<evidence type="ECO:0000259" key="8">
    <source>
        <dbReference type="Pfam" id="PF12231"/>
    </source>
</evidence>
<dbReference type="SUPFAM" id="SSF48371">
    <property type="entry name" value="ARM repeat"/>
    <property type="match status" value="1"/>
</dbReference>
<accession>A0A553HP40</accession>
<keyword evidence="4" id="KW-0779">Telomere</keyword>
<feature type="region of interest" description="Disordered" evidence="7">
    <location>
        <begin position="1191"/>
        <end position="1239"/>
    </location>
</feature>
<evidence type="ECO:0000256" key="3">
    <source>
        <dbReference type="ARBA" id="ARBA00022454"/>
    </source>
</evidence>
<evidence type="ECO:0000256" key="4">
    <source>
        <dbReference type="ARBA" id="ARBA00022895"/>
    </source>
</evidence>
<dbReference type="PANTHER" id="PTHR22928">
    <property type="entry name" value="TELOMERE-ASSOCIATED PROTEIN RIF1"/>
    <property type="match status" value="1"/>
</dbReference>
<dbReference type="PANTHER" id="PTHR22928:SF3">
    <property type="entry name" value="TELOMERE-ASSOCIATED PROTEIN RIF1"/>
    <property type="match status" value="1"/>
</dbReference>
<evidence type="ECO:0000313" key="10">
    <source>
        <dbReference type="Proteomes" id="UP000319160"/>
    </source>
</evidence>
<feature type="region of interest" description="Disordered" evidence="7">
    <location>
        <begin position="1446"/>
        <end position="1550"/>
    </location>
</feature>
<dbReference type="STRING" id="2512241.A0A553HP40"/>
<protein>
    <recommendedName>
        <fullName evidence="8">Telomere-associated protein Rif1 N-terminal domain-containing protein</fullName>
    </recommendedName>
</protein>
<evidence type="ECO:0000256" key="7">
    <source>
        <dbReference type="SAM" id="MobiDB-lite"/>
    </source>
</evidence>
<proteinExistence type="predicted"/>
<feature type="compositionally biased region" description="Polar residues" evidence="7">
    <location>
        <begin position="1128"/>
        <end position="1140"/>
    </location>
</feature>
<dbReference type="GO" id="GO:0140445">
    <property type="term" value="C:chromosome, telomeric repeat region"/>
    <property type="evidence" value="ECO:0007669"/>
    <property type="project" value="TreeGrafter"/>
</dbReference>
<keyword evidence="10" id="KW-1185">Reference proteome</keyword>
<evidence type="ECO:0000256" key="2">
    <source>
        <dbReference type="ARBA" id="ARBA00004574"/>
    </source>
</evidence>